<evidence type="ECO:0008006" key="7">
    <source>
        <dbReference type="Google" id="ProtNLM"/>
    </source>
</evidence>
<keyword evidence="2" id="KW-0539">Nucleus</keyword>
<name>A0A1V8SK80_9PEZI</name>
<dbReference type="GO" id="GO:0006397">
    <property type="term" value="P:mRNA processing"/>
    <property type="evidence" value="ECO:0007669"/>
    <property type="project" value="InterPro"/>
</dbReference>
<feature type="region of interest" description="Disordered" evidence="4">
    <location>
        <begin position="220"/>
        <end position="336"/>
    </location>
</feature>
<dbReference type="Pfam" id="PF05615">
    <property type="entry name" value="THOC7"/>
    <property type="match status" value="1"/>
</dbReference>
<proteinExistence type="predicted"/>
<protein>
    <recommendedName>
        <fullName evidence="7">Tho complex subunit 7</fullName>
    </recommendedName>
</protein>
<dbReference type="Proteomes" id="UP000192596">
    <property type="component" value="Unassembled WGS sequence"/>
</dbReference>
<comment type="caution">
    <text evidence="5">The sequence shown here is derived from an EMBL/GenBank/DDBJ whole genome shotgun (WGS) entry which is preliminary data.</text>
</comment>
<dbReference type="AlphaFoldDB" id="A0A1V8SK80"/>
<dbReference type="OrthoDB" id="205166at2759"/>
<evidence type="ECO:0000256" key="2">
    <source>
        <dbReference type="ARBA" id="ARBA00023242"/>
    </source>
</evidence>
<dbReference type="InParanoid" id="A0A1V8SK80"/>
<keyword evidence="6" id="KW-1185">Reference proteome</keyword>
<evidence type="ECO:0000256" key="1">
    <source>
        <dbReference type="ARBA" id="ARBA00004123"/>
    </source>
</evidence>
<accession>A0A1V8SK80</accession>
<reference evidence="6" key="1">
    <citation type="submission" date="2017-03" db="EMBL/GenBank/DDBJ databases">
        <title>Genomes of endolithic fungi from Antarctica.</title>
        <authorList>
            <person name="Coleine C."/>
            <person name="Masonjones S."/>
            <person name="Stajich J.E."/>
        </authorList>
    </citation>
    <scope>NUCLEOTIDE SEQUENCE [LARGE SCALE GENOMIC DNA]</scope>
    <source>
        <strain evidence="6">CCFEE 5527</strain>
    </source>
</reference>
<dbReference type="EMBL" id="NAJO01000041">
    <property type="protein sequence ID" value="OQN99271.1"/>
    <property type="molecule type" value="Genomic_DNA"/>
</dbReference>
<evidence type="ECO:0000256" key="4">
    <source>
        <dbReference type="SAM" id="MobiDB-lite"/>
    </source>
</evidence>
<organism evidence="5 6">
    <name type="scientific">Cryoendolithus antarcticus</name>
    <dbReference type="NCBI Taxonomy" id="1507870"/>
    <lineage>
        <taxon>Eukaryota</taxon>
        <taxon>Fungi</taxon>
        <taxon>Dikarya</taxon>
        <taxon>Ascomycota</taxon>
        <taxon>Pezizomycotina</taxon>
        <taxon>Dothideomycetes</taxon>
        <taxon>Dothideomycetidae</taxon>
        <taxon>Cladosporiales</taxon>
        <taxon>Cladosporiaceae</taxon>
        <taxon>Cryoendolithus</taxon>
    </lineage>
</organism>
<evidence type="ECO:0000313" key="6">
    <source>
        <dbReference type="Proteomes" id="UP000192596"/>
    </source>
</evidence>
<comment type="subcellular location">
    <subcellularLocation>
        <location evidence="1">Nucleus</location>
    </subcellularLocation>
</comment>
<gene>
    <name evidence="5" type="ORF">B0A48_15120</name>
</gene>
<dbReference type="GO" id="GO:0000445">
    <property type="term" value="C:THO complex part of transcription export complex"/>
    <property type="evidence" value="ECO:0007669"/>
    <property type="project" value="InterPro"/>
</dbReference>
<dbReference type="InterPro" id="IPR008501">
    <property type="entry name" value="THOC7/Mft1"/>
</dbReference>
<evidence type="ECO:0000256" key="3">
    <source>
        <dbReference type="SAM" id="Coils"/>
    </source>
</evidence>
<keyword evidence="3" id="KW-0175">Coiled coil</keyword>
<evidence type="ECO:0000313" key="5">
    <source>
        <dbReference type="EMBL" id="OQN99271.1"/>
    </source>
</evidence>
<feature type="compositionally biased region" description="Acidic residues" evidence="4">
    <location>
        <begin position="223"/>
        <end position="241"/>
    </location>
</feature>
<dbReference type="STRING" id="1507870.A0A1V8SK80"/>
<feature type="coiled-coil region" evidence="3">
    <location>
        <begin position="160"/>
        <end position="194"/>
    </location>
</feature>
<sequence>MASLNYGFLPPAEEDALHASRLLAIEERPFQRVTRRLLDRDSLLRTVPAQLLTPPPEGGDQDEIAIDQDLSDKDAQKRQTFLEEVLLDFANLESSITRIQLIHDSNIRERERYAEAKQKIEIDSRKVRESTLELRTSLIEAQKVLQLRKGYDELALKVLADRKLKSREEASNDIAALEKEIEELEAESKGVDGLWIGRKEQFEKIVHEGEVMRTIIKSIKEPEEVDAEEGDEDEAMDGVDGPEDRSRLGSPAVGGMTPRPRSGGATPLADDEDIAQGDATPLRVADDDSSLPSDRPHNKFLDVVGGTRSSSHAASPSRVADIEMEESSATELEAPQLNFAVEAEAGIPADQEMDES</sequence>